<name>A0AC35FZX5_9BILA</name>
<proteinExistence type="predicted"/>
<reference evidence="2" key="1">
    <citation type="submission" date="2022-11" db="UniProtKB">
        <authorList>
            <consortium name="WormBaseParasite"/>
        </authorList>
    </citation>
    <scope>IDENTIFICATION</scope>
</reference>
<protein>
    <submittedName>
        <fullName evidence="2">Alpha-taxilin</fullName>
    </submittedName>
</protein>
<organism evidence="1 2">
    <name type="scientific">Panagrolaimus sp. PS1159</name>
    <dbReference type="NCBI Taxonomy" id="55785"/>
    <lineage>
        <taxon>Eukaryota</taxon>
        <taxon>Metazoa</taxon>
        <taxon>Ecdysozoa</taxon>
        <taxon>Nematoda</taxon>
        <taxon>Chromadorea</taxon>
        <taxon>Rhabditida</taxon>
        <taxon>Tylenchina</taxon>
        <taxon>Panagrolaimomorpha</taxon>
        <taxon>Panagrolaimoidea</taxon>
        <taxon>Panagrolaimidae</taxon>
        <taxon>Panagrolaimus</taxon>
    </lineage>
</organism>
<evidence type="ECO:0000313" key="2">
    <source>
        <dbReference type="WBParaSite" id="PS1159_v2.g22615.t1"/>
    </source>
</evidence>
<dbReference type="WBParaSite" id="PS1159_v2.g22615.t1">
    <property type="protein sequence ID" value="PS1159_v2.g22615.t1"/>
    <property type="gene ID" value="PS1159_v2.g22615"/>
</dbReference>
<evidence type="ECO:0000313" key="1">
    <source>
        <dbReference type="Proteomes" id="UP000887580"/>
    </source>
</evidence>
<accession>A0AC35FZX5</accession>
<dbReference type="Proteomes" id="UP000887580">
    <property type="component" value="Unplaced"/>
</dbReference>
<sequence length="363" mass="41838">MPAEKSKNGSGVADEAKQKILDSLSKIKEEDKLNFLVNRLVQHEIDSAKSKNDTQQLEAQTKRASLLEKQVGMLQGMLTKTELSKAKLEELCRELNKANKEISEKNAQRLRLLEENHRNTVEKLKESLGDIQKTVNEKREHTQRVADVEQLSTSLKELSSEYEKRLNDLKTLYEERETSLETISKNKDDEINILKTELKDMHERVQQVFTENVKLKKQLIENDTKMKTTLESEIEMRKLLNDYATKYQNLLSSLASSNESFDRVKKEMARMNGSLIKMEGESRKWRQRFDESKEQVTTLSNQLSENVKELALKETKLTQLKDLNQQLCHRLKNEKASSKDIVEKSDDGAVKSETDAVNPGNEP</sequence>